<keyword evidence="2" id="KW-1185">Reference proteome</keyword>
<gene>
    <name evidence="1" type="ORF">K3G42_023799</name>
</gene>
<evidence type="ECO:0000313" key="1">
    <source>
        <dbReference type="EMBL" id="KAH7988907.1"/>
    </source>
</evidence>
<accession>A0ACB8E9C2</accession>
<name>A0ACB8E9C2_9SAUR</name>
<sequence>MKLLLLLDSWQDQLWGSSREGGSGSIQKAEMGCSVISNDAELQMDIQTHNLHVAEFLVKDQCACGTDHTLPSDLEVKPWSSTQSYVCPQLQACSDKPADPSVGFHAHADPDRGASEAHAGEEGRVSPTEATKLITSITFALRKRSSPSSSPVPSAGHTEAAPRDLVPLTAKSMGKEAPGPIKPALDAFNSCTSASSAATPLRDNVGFSPHRDGQPVSLVVSRDGSPQRKGPGLEENPHTLGIRQKIHFITEDHEEALAASPVFTGLRGNERLLGGGEKADAGGKTADQLHSANLAQQRTVSDYLSDRFAGSFGDFRHDSSWRGNVDSGNRVPLPSSSPDHVSTVMMVSPSSPTRKALSGVHITLSPKRLDLDLLSPAATDAETRHSDVSKTGPHPGTSSAPNLLVETTSYLKPSKHYPRTQDSAYFPRSTSSPGPHFGHLRGSEGSVSVVGSGERNREGNLKITVSSQTEKLSSDAITQITTESPEKTTYSAEIFVSTDNGESSAVGSPCKKSHAVLRAVPPTLGQGSFLGRQAGELSYFGSSDPGRQARQGCSDIYGKTGVI</sequence>
<dbReference type="Proteomes" id="UP000827872">
    <property type="component" value="Linkage Group LG10"/>
</dbReference>
<proteinExistence type="predicted"/>
<evidence type="ECO:0000313" key="2">
    <source>
        <dbReference type="Proteomes" id="UP000827872"/>
    </source>
</evidence>
<comment type="caution">
    <text evidence="1">The sequence shown here is derived from an EMBL/GenBank/DDBJ whole genome shotgun (WGS) entry which is preliminary data.</text>
</comment>
<organism evidence="1 2">
    <name type="scientific">Sphaerodactylus townsendi</name>
    <dbReference type="NCBI Taxonomy" id="933632"/>
    <lineage>
        <taxon>Eukaryota</taxon>
        <taxon>Metazoa</taxon>
        <taxon>Chordata</taxon>
        <taxon>Craniata</taxon>
        <taxon>Vertebrata</taxon>
        <taxon>Euteleostomi</taxon>
        <taxon>Lepidosauria</taxon>
        <taxon>Squamata</taxon>
        <taxon>Bifurcata</taxon>
        <taxon>Gekkota</taxon>
        <taxon>Sphaerodactylidae</taxon>
        <taxon>Sphaerodactylus</taxon>
    </lineage>
</organism>
<protein>
    <submittedName>
        <fullName evidence="1">Uncharacterized protein</fullName>
    </submittedName>
</protein>
<reference evidence="1" key="1">
    <citation type="submission" date="2021-08" db="EMBL/GenBank/DDBJ databases">
        <title>The first chromosome-level gecko genome reveals the dynamic sex chromosomes of Neotropical dwarf geckos (Sphaerodactylidae: Sphaerodactylus).</title>
        <authorList>
            <person name="Pinto B.J."/>
            <person name="Keating S.E."/>
            <person name="Gamble T."/>
        </authorList>
    </citation>
    <scope>NUCLEOTIDE SEQUENCE</scope>
    <source>
        <strain evidence="1">TG3544</strain>
    </source>
</reference>
<dbReference type="EMBL" id="CM037623">
    <property type="protein sequence ID" value="KAH7988907.1"/>
    <property type="molecule type" value="Genomic_DNA"/>
</dbReference>